<reference evidence="11" key="1">
    <citation type="submission" date="2017-04" db="EMBL/GenBank/DDBJ databases">
        <title>Genome evolution of the luminous symbionts of deep sea anglerfish.</title>
        <authorList>
            <person name="Hendry T.A."/>
        </authorList>
    </citation>
    <scope>NUCLEOTIDE SEQUENCE [LARGE SCALE GENOMIC DNA]</scope>
</reference>
<feature type="transmembrane region" description="Helical" evidence="8">
    <location>
        <begin position="102"/>
        <end position="130"/>
    </location>
</feature>
<sequence>MFPILTGLILGGGKKTYRHIFRLSMFYVQGMAVTYTLLGLVVASVGMQFQTLFQHPYVLIGLSSLFVLLAMSMFGAFDLQLPTFIQTKLNQISNKQTSGSNVGVFYMGAISGLIGSPCITAPLSGILLYVAQSGDLLTGAVTLYSLALGMGIPLIITAIFGNRLLPKAGNWMNIIKIFFSFILLVVPLFLLERLLPEKFIIGLWASWLIAALGWLHHISQTLRPGKWASILSIITILGLSTCIVYIYTTLFTVTKTEVLSSSFIRVQSIDDLNRELTVAKHAQKPVMLDFYADWCVACKKFKKDTLHDVKVTNALQNFVLLQADVTVNNPQNIKLLMSLNVLGLPTLNFWDATAHPLPQARLTGFIEASPFLQHLIQNELIK</sequence>
<evidence type="ECO:0000256" key="7">
    <source>
        <dbReference type="ARBA" id="ARBA00023284"/>
    </source>
</evidence>
<keyword evidence="3 8" id="KW-0812">Transmembrane</keyword>
<keyword evidence="5 8" id="KW-1133">Transmembrane helix</keyword>
<feature type="transmembrane region" description="Helical" evidence="8">
    <location>
        <begin position="20"/>
        <end position="45"/>
    </location>
</feature>
<dbReference type="GO" id="GO:0045454">
    <property type="term" value="P:cell redox homeostasis"/>
    <property type="evidence" value="ECO:0007669"/>
    <property type="project" value="TreeGrafter"/>
</dbReference>
<keyword evidence="6 8" id="KW-0472">Membrane</keyword>
<feature type="transmembrane region" description="Helical" evidence="8">
    <location>
        <begin position="57"/>
        <end position="81"/>
    </location>
</feature>
<dbReference type="PROSITE" id="PS00194">
    <property type="entry name" value="THIOREDOXIN_1"/>
    <property type="match status" value="1"/>
</dbReference>
<evidence type="ECO:0000259" key="9">
    <source>
        <dbReference type="PROSITE" id="PS51352"/>
    </source>
</evidence>
<evidence type="ECO:0000256" key="3">
    <source>
        <dbReference type="ARBA" id="ARBA00022692"/>
    </source>
</evidence>
<dbReference type="Pfam" id="PF02683">
    <property type="entry name" value="DsbD_TM"/>
    <property type="match status" value="1"/>
</dbReference>
<evidence type="ECO:0000256" key="8">
    <source>
        <dbReference type="SAM" id="Phobius"/>
    </source>
</evidence>
<dbReference type="GO" id="GO:0017004">
    <property type="term" value="P:cytochrome complex assembly"/>
    <property type="evidence" value="ECO:0007669"/>
    <property type="project" value="UniProtKB-KW"/>
</dbReference>
<dbReference type="KEGG" id="elux:BTN50_1057"/>
<name>A0A291B960_9GAMM</name>
<evidence type="ECO:0000313" key="11">
    <source>
        <dbReference type="Proteomes" id="UP000218160"/>
    </source>
</evidence>
<dbReference type="EMBL" id="CP020660">
    <property type="protein sequence ID" value="ATF09558.1"/>
    <property type="molecule type" value="Genomic_DNA"/>
</dbReference>
<dbReference type="GO" id="GO:0047134">
    <property type="term" value="F:protein-disulfide reductase [NAD(P)H] activity"/>
    <property type="evidence" value="ECO:0007669"/>
    <property type="project" value="UniProtKB-EC"/>
</dbReference>
<dbReference type="Pfam" id="PF13899">
    <property type="entry name" value="Thioredoxin_7"/>
    <property type="match status" value="1"/>
</dbReference>
<dbReference type="InterPro" id="IPR036249">
    <property type="entry name" value="Thioredoxin-like_sf"/>
</dbReference>
<evidence type="ECO:0000256" key="1">
    <source>
        <dbReference type="ARBA" id="ARBA00004651"/>
    </source>
</evidence>
<keyword evidence="4" id="KW-0201">Cytochrome c-type biogenesis</keyword>
<keyword evidence="2" id="KW-1003">Cell membrane</keyword>
<dbReference type="InterPro" id="IPR013766">
    <property type="entry name" value="Thioredoxin_domain"/>
</dbReference>
<feature type="domain" description="Thioredoxin" evidence="9">
    <location>
        <begin position="222"/>
        <end position="381"/>
    </location>
</feature>
<evidence type="ECO:0000256" key="4">
    <source>
        <dbReference type="ARBA" id="ARBA00022748"/>
    </source>
</evidence>
<evidence type="ECO:0000313" key="10">
    <source>
        <dbReference type="EMBL" id="ATF09558.1"/>
    </source>
</evidence>
<dbReference type="InterPro" id="IPR003834">
    <property type="entry name" value="Cyt_c_assmbl_TM_dom"/>
</dbReference>
<proteinExistence type="predicted"/>
<dbReference type="GO" id="GO:0005886">
    <property type="term" value="C:plasma membrane"/>
    <property type="evidence" value="ECO:0007669"/>
    <property type="project" value="UniProtKB-SubCell"/>
</dbReference>
<dbReference type="CDD" id="cd02953">
    <property type="entry name" value="DsbDgamma"/>
    <property type="match status" value="1"/>
</dbReference>
<feature type="transmembrane region" description="Helical" evidence="8">
    <location>
        <begin position="136"/>
        <end position="161"/>
    </location>
</feature>
<dbReference type="Proteomes" id="UP000218160">
    <property type="component" value="Chromosome 1"/>
</dbReference>
<comment type="subcellular location">
    <subcellularLocation>
        <location evidence="1">Cell membrane</location>
        <topology evidence="1">Multi-pass membrane protein</topology>
    </subcellularLocation>
</comment>
<keyword evidence="10" id="KW-0560">Oxidoreductase</keyword>
<dbReference type="InterPro" id="IPR035671">
    <property type="entry name" value="DsbD_gamma"/>
</dbReference>
<dbReference type="InterPro" id="IPR017937">
    <property type="entry name" value="Thioredoxin_CS"/>
</dbReference>
<feature type="transmembrane region" description="Helical" evidence="8">
    <location>
        <begin position="197"/>
        <end position="215"/>
    </location>
</feature>
<dbReference type="PROSITE" id="PS51352">
    <property type="entry name" value="THIOREDOXIN_2"/>
    <property type="match status" value="1"/>
</dbReference>
<gene>
    <name evidence="10" type="ORF">BTN50_1057</name>
</gene>
<dbReference type="PANTHER" id="PTHR32234:SF0">
    <property type="entry name" value="THIOL:DISULFIDE INTERCHANGE PROTEIN DSBD"/>
    <property type="match status" value="1"/>
</dbReference>
<dbReference type="SUPFAM" id="SSF52833">
    <property type="entry name" value="Thioredoxin-like"/>
    <property type="match status" value="1"/>
</dbReference>
<accession>A0A291B960</accession>
<dbReference type="PANTHER" id="PTHR32234">
    <property type="entry name" value="THIOL:DISULFIDE INTERCHANGE PROTEIN DSBD"/>
    <property type="match status" value="1"/>
</dbReference>
<organism evidence="10 11">
    <name type="scientific">Candidatus Enterovibrio altilux</name>
    <dbReference type="NCBI Taxonomy" id="1927128"/>
    <lineage>
        <taxon>Bacteria</taxon>
        <taxon>Pseudomonadati</taxon>
        <taxon>Pseudomonadota</taxon>
        <taxon>Gammaproteobacteria</taxon>
        <taxon>Vibrionales</taxon>
        <taxon>Vibrionaceae</taxon>
        <taxon>Enterovibrio</taxon>
    </lineage>
</organism>
<feature type="transmembrane region" description="Helical" evidence="8">
    <location>
        <begin position="227"/>
        <end position="247"/>
    </location>
</feature>
<keyword evidence="7" id="KW-0676">Redox-active center</keyword>
<dbReference type="Gene3D" id="3.40.30.10">
    <property type="entry name" value="Glutaredoxin"/>
    <property type="match status" value="1"/>
</dbReference>
<evidence type="ECO:0000256" key="2">
    <source>
        <dbReference type="ARBA" id="ARBA00022475"/>
    </source>
</evidence>
<protein>
    <submittedName>
        <fullName evidence="10">Cytochrome c-type biogenesis protein DsbD, protein-disulfide reductase</fullName>
        <ecNumber evidence="10">1.8.1.8</ecNumber>
    </submittedName>
</protein>
<dbReference type="AlphaFoldDB" id="A0A291B960"/>
<keyword evidence="11" id="KW-1185">Reference proteome</keyword>
<evidence type="ECO:0000256" key="5">
    <source>
        <dbReference type="ARBA" id="ARBA00022989"/>
    </source>
</evidence>
<feature type="transmembrane region" description="Helical" evidence="8">
    <location>
        <begin position="173"/>
        <end position="191"/>
    </location>
</feature>
<dbReference type="NCBIfam" id="NF001419">
    <property type="entry name" value="PRK00293.1"/>
    <property type="match status" value="1"/>
</dbReference>
<evidence type="ECO:0000256" key="6">
    <source>
        <dbReference type="ARBA" id="ARBA00023136"/>
    </source>
</evidence>
<dbReference type="EC" id="1.8.1.8" evidence="10"/>